<proteinExistence type="inferred from homology"/>
<evidence type="ECO:0000259" key="3">
    <source>
        <dbReference type="Pfam" id="PF00888"/>
    </source>
</evidence>
<reference evidence="4 5" key="1">
    <citation type="submission" date="2023-01" db="EMBL/GenBank/DDBJ databases">
        <title>Analysis of 21 Apiospora genomes using comparative genomics revels a genus with tremendous synthesis potential of carbohydrate active enzymes and secondary metabolites.</title>
        <authorList>
            <person name="Sorensen T."/>
        </authorList>
    </citation>
    <scope>NUCLEOTIDE SEQUENCE [LARGE SCALE GENOMIC DNA]</scope>
    <source>
        <strain evidence="4 5">CBS 83171</strain>
    </source>
</reference>
<sequence>MTLGDVPGSSVIERRSMGERFLKGIREAWEEHNTSMYMTADILMYLDRGFTQGQNRPTIFAATIGLVEFKKRAYDTRPCEKPEGADMKLDDFYQGDGGGHSSSLEATKSHDTSPKLTILDTNSRYFTQVGQQVRLGTDQEVGTEDCLVYEKSATNCDQPTNNDDQPKNSGDQPKNKRNSTSAQLTAAAVKWVDRRRRQSGRCWVFGGWPDGKKEDKGGTGSQYTHSRRQGTIDPAILCCPRANDTMEATTTTSSASVEAAFAVAAEAKAERLKKQIIEADNPSIFPAPSLSRPFLTAPSLSRPFTHPLNPQQGF</sequence>
<accession>A0ABR1UWW9</accession>
<evidence type="ECO:0000313" key="4">
    <source>
        <dbReference type="EMBL" id="KAK8063417.1"/>
    </source>
</evidence>
<feature type="region of interest" description="Disordered" evidence="2">
    <location>
        <begin position="154"/>
        <end position="188"/>
    </location>
</feature>
<protein>
    <submittedName>
        <fullName evidence="4">Cullin family protein</fullName>
    </submittedName>
</protein>
<comment type="caution">
    <text evidence="4">The sequence shown here is derived from an EMBL/GenBank/DDBJ whole genome shotgun (WGS) entry which is preliminary data.</text>
</comment>
<name>A0ABR1UWW9_9PEZI</name>
<evidence type="ECO:0000313" key="5">
    <source>
        <dbReference type="Proteomes" id="UP001446871"/>
    </source>
</evidence>
<dbReference type="SUPFAM" id="SSF74788">
    <property type="entry name" value="Cullin repeat-like"/>
    <property type="match status" value="1"/>
</dbReference>
<dbReference type="InterPro" id="IPR001373">
    <property type="entry name" value="Cullin_N"/>
</dbReference>
<dbReference type="InterPro" id="IPR016159">
    <property type="entry name" value="Cullin_repeat-like_dom_sf"/>
</dbReference>
<feature type="region of interest" description="Disordered" evidence="2">
    <location>
        <begin position="77"/>
        <end position="115"/>
    </location>
</feature>
<dbReference type="Pfam" id="PF00888">
    <property type="entry name" value="Cullin"/>
    <property type="match status" value="1"/>
</dbReference>
<evidence type="ECO:0000256" key="2">
    <source>
        <dbReference type="SAM" id="MobiDB-lite"/>
    </source>
</evidence>
<keyword evidence="5" id="KW-1185">Reference proteome</keyword>
<evidence type="ECO:0000256" key="1">
    <source>
        <dbReference type="ARBA" id="ARBA00006019"/>
    </source>
</evidence>
<dbReference type="Gene3D" id="1.20.1310.10">
    <property type="entry name" value="Cullin Repeats"/>
    <property type="match status" value="1"/>
</dbReference>
<dbReference type="Proteomes" id="UP001446871">
    <property type="component" value="Unassembled WGS sequence"/>
</dbReference>
<gene>
    <name evidence="4" type="ORF">PG996_008069</name>
</gene>
<feature type="domain" description="Cullin N-terminal" evidence="3">
    <location>
        <begin position="15"/>
        <end position="74"/>
    </location>
</feature>
<feature type="compositionally biased region" description="Basic and acidic residues" evidence="2">
    <location>
        <begin position="77"/>
        <end position="91"/>
    </location>
</feature>
<comment type="similarity">
    <text evidence="1">Belongs to the cullin family.</text>
</comment>
<organism evidence="4 5">
    <name type="scientific">Apiospora saccharicola</name>
    <dbReference type="NCBI Taxonomy" id="335842"/>
    <lineage>
        <taxon>Eukaryota</taxon>
        <taxon>Fungi</taxon>
        <taxon>Dikarya</taxon>
        <taxon>Ascomycota</taxon>
        <taxon>Pezizomycotina</taxon>
        <taxon>Sordariomycetes</taxon>
        <taxon>Xylariomycetidae</taxon>
        <taxon>Amphisphaeriales</taxon>
        <taxon>Apiosporaceae</taxon>
        <taxon>Apiospora</taxon>
    </lineage>
</organism>
<feature type="compositionally biased region" description="Polar residues" evidence="2">
    <location>
        <begin position="154"/>
        <end position="184"/>
    </location>
</feature>
<dbReference type="EMBL" id="JAQQWM010000005">
    <property type="protein sequence ID" value="KAK8063417.1"/>
    <property type="molecule type" value="Genomic_DNA"/>
</dbReference>